<dbReference type="InterPro" id="IPR052769">
    <property type="entry name" value="TPR_domain_protein"/>
</dbReference>
<evidence type="ECO:0000256" key="1">
    <source>
        <dbReference type="PROSITE-ProRule" id="PRU00339"/>
    </source>
</evidence>
<dbReference type="Gene3D" id="1.25.40.10">
    <property type="entry name" value="Tetratricopeptide repeat domain"/>
    <property type="match status" value="1"/>
</dbReference>
<dbReference type="SMART" id="SM00028">
    <property type="entry name" value="TPR"/>
    <property type="match status" value="2"/>
</dbReference>
<accession>A0A1E7F5M6</accession>
<dbReference type="InterPro" id="IPR019734">
    <property type="entry name" value="TPR_rpt"/>
</dbReference>
<dbReference type="PANTHER" id="PTHR46014:SF1">
    <property type="entry name" value="TETRATRICOPEPTIDE REPEAT PROTEIN 1"/>
    <property type="match status" value="1"/>
</dbReference>
<dbReference type="Proteomes" id="UP000095751">
    <property type="component" value="Unassembled WGS sequence"/>
</dbReference>
<sequence>MQQQGPAIFELLHQEYGDKLAIFLNNRAATNILLERFEDAIKDADVALILNPRYARAYIRRSSAFEKTERTEEALRDVKKALELEPSNANIRKSAIRLQKIEDERLEKLKEETMSKLKDLGNSLLGNFGMSLDNFNTVQDPKTGSYSISFNQGK</sequence>
<protein>
    <submittedName>
        <fullName evidence="2">Uncharacterized protein</fullName>
    </submittedName>
</protein>
<dbReference type="InParanoid" id="A0A1E7F5M6"/>
<dbReference type="KEGG" id="fcy:FRACYDRAFT_189362"/>
<dbReference type="SUPFAM" id="SSF48452">
    <property type="entry name" value="TPR-like"/>
    <property type="match status" value="1"/>
</dbReference>
<dbReference type="OrthoDB" id="1872379at2759"/>
<keyword evidence="3" id="KW-1185">Reference proteome</keyword>
<dbReference type="PROSITE" id="PS50005">
    <property type="entry name" value="TPR"/>
    <property type="match status" value="1"/>
</dbReference>
<feature type="repeat" description="TPR" evidence="1">
    <location>
        <begin position="55"/>
        <end position="88"/>
    </location>
</feature>
<gene>
    <name evidence="2" type="ORF">FRACYDRAFT_189362</name>
</gene>
<keyword evidence="1" id="KW-0802">TPR repeat</keyword>
<reference evidence="2 3" key="1">
    <citation type="submission" date="2016-09" db="EMBL/GenBank/DDBJ databases">
        <title>Extensive genetic diversity and differential bi-allelic expression allows diatom success in the polar Southern Ocean.</title>
        <authorList>
            <consortium name="DOE Joint Genome Institute"/>
            <person name="Mock T."/>
            <person name="Otillar R.P."/>
            <person name="Strauss J."/>
            <person name="Dupont C."/>
            <person name="Frickenhaus S."/>
            <person name="Maumus F."/>
            <person name="Mcmullan M."/>
            <person name="Sanges R."/>
            <person name="Schmutz J."/>
            <person name="Toseland A."/>
            <person name="Valas R."/>
            <person name="Veluchamy A."/>
            <person name="Ward B.J."/>
            <person name="Allen A."/>
            <person name="Barry K."/>
            <person name="Falciatore A."/>
            <person name="Ferrante M."/>
            <person name="Fortunato A.E."/>
            <person name="Gloeckner G."/>
            <person name="Gruber A."/>
            <person name="Hipkin R."/>
            <person name="Janech M."/>
            <person name="Kroth P."/>
            <person name="Leese F."/>
            <person name="Lindquist E."/>
            <person name="Lyon B.R."/>
            <person name="Martin J."/>
            <person name="Mayer C."/>
            <person name="Parker M."/>
            <person name="Quesneville H."/>
            <person name="Raymond J."/>
            <person name="Uhlig C."/>
            <person name="Valentin K.U."/>
            <person name="Worden A.Z."/>
            <person name="Armbrust E.V."/>
            <person name="Bowler C."/>
            <person name="Green B."/>
            <person name="Moulton V."/>
            <person name="Van Oosterhout C."/>
            <person name="Grigoriev I."/>
        </authorList>
    </citation>
    <scope>NUCLEOTIDE SEQUENCE [LARGE SCALE GENOMIC DNA]</scope>
    <source>
        <strain evidence="2 3">CCMP1102</strain>
    </source>
</reference>
<dbReference type="AlphaFoldDB" id="A0A1E7F5M6"/>
<evidence type="ECO:0000313" key="3">
    <source>
        <dbReference type="Proteomes" id="UP000095751"/>
    </source>
</evidence>
<dbReference type="PROSITE" id="PS50293">
    <property type="entry name" value="TPR_REGION"/>
    <property type="match status" value="1"/>
</dbReference>
<proteinExistence type="predicted"/>
<dbReference type="PANTHER" id="PTHR46014">
    <property type="entry name" value="TETRATRICOPEPTIDE REPEAT PROTEIN 1"/>
    <property type="match status" value="1"/>
</dbReference>
<dbReference type="EMBL" id="KV784361">
    <property type="protein sequence ID" value="OEU13424.1"/>
    <property type="molecule type" value="Genomic_DNA"/>
</dbReference>
<dbReference type="InterPro" id="IPR011990">
    <property type="entry name" value="TPR-like_helical_dom_sf"/>
</dbReference>
<organism evidence="2 3">
    <name type="scientific">Fragilariopsis cylindrus CCMP1102</name>
    <dbReference type="NCBI Taxonomy" id="635003"/>
    <lineage>
        <taxon>Eukaryota</taxon>
        <taxon>Sar</taxon>
        <taxon>Stramenopiles</taxon>
        <taxon>Ochrophyta</taxon>
        <taxon>Bacillariophyta</taxon>
        <taxon>Bacillariophyceae</taxon>
        <taxon>Bacillariophycidae</taxon>
        <taxon>Bacillariales</taxon>
        <taxon>Bacillariaceae</taxon>
        <taxon>Fragilariopsis</taxon>
    </lineage>
</organism>
<evidence type="ECO:0000313" key="2">
    <source>
        <dbReference type="EMBL" id="OEU13424.1"/>
    </source>
</evidence>
<name>A0A1E7F5M6_9STRA</name>